<evidence type="ECO:0000313" key="9">
    <source>
        <dbReference type="EMBL" id="BDG05258.1"/>
    </source>
</evidence>
<keyword evidence="7" id="KW-0472">Membrane</keyword>
<reference evidence="10" key="1">
    <citation type="journal article" date="2022" name="Int. J. Syst. Evol. Microbiol.">
        <title>Anaeromyxobacter oryzae sp. nov., Anaeromyxobacter diazotrophicus sp. nov. and Anaeromyxobacter paludicola sp. nov., isolated from paddy soils.</title>
        <authorList>
            <person name="Itoh H."/>
            <person name="Xu Z."/>
            <person name="Mise K."/>
            <person name="Masuda Y."/>
            <person name="Ushijima N."/>
            <person name="Hayakawa C."/>
            <person name="Shiratori Y."/>
            <person name="Senoo K."/>
        </authorList>
    </citation>
    <scope>NUCLEOTIDE SEQUENCE [LARGE SCALE GENOMIC DNA]</scope>
    <source>
        <strain evidence="10">Red232</strain>
    </source>
</reference>
<comment type="subcellular location">
    <subcellularLocation>
        <location evidence="1">Membrane</location>
    </subcellularLocation>
</comment>
<evidence type="ECO:0000256" key="3">
    <source>
        <dbReference type="ARBA" id="ARBA00022617"/>
    </source>
</evidence>
<keyword evidence="3" id="KW-0349">Heme</keyword>
<keyword evidence="8" id="KW-0732">Signal</keyword>
<evidence type="ECO:0000256" key="4">
    <source>
        <dbReference type="ARBA" id="ARBA00022723"/>
    </source>
</evidence>
<keyword evidence="6" id="KW-0408">Iron</keyword>
<dbReference type="PANTHER" id="PTHR30333:SF1">
    <property type="entry name" value="CYTOCHROME C-TYPE PROTEIN NAPC"/>
    <property type="match status" value="1"/>
</dbReference>
<evidence type="ECO:0000256" key="8">
    <source>
        <dbReference type="SAM" id="SignalP"/>
    </source>
</evidence>
<evidence type="ECO:0000256" key="1">
    <source>
        <dbReference type="ARBA" id="ARBA00004370"/>
    </source>
</evidence>
<proteinExistence type="predicted"/>
<keyword evidence="4" id="KW-0479">Metal-binding</keyword>
<protein>
    <submittedName>
        <fullName evidence="9">Cytochrome c</fullName>
    </submittedName>
</protein>
<dbReference type="CDD" id="cd21555">
    <property type="entry name" value="OmcS-like"/>
    <property type="match status" value="1"/>
</dbReference>
<evidence type="ECO:0000256" key="6">
    <source>
        <dbReference type="ARBA" id="ARBA00023004"/>
    </source>
</evidence>
<organism evidence="9 10">
    <name type="scientific">Anaeromyxobacter oryzae</name>
    <dbReference type="NCBI Taxonomy" id="2918170"/>
    <lineage>
        <taxon>Bacteria</taxon>
        <taxon>Pseudomonadati</taxon>
        <taxon>Myxococcota</taxon>
        <taxon>Myxococcia</taxon>
        <taxon>Myxococcales</taxon>
        <taxon>Cystobacterineae</taxon>
        <taxon>Anaeromyxobacteraceae</taxon>
        <taxon>Anaeromyxobacter</taxon>
    </lineage>
</organism>
<sequence length="464" mass="47974">MKFIRLAVTAAAALSFSSAYAFHDGGVAYCDGCHSMHNSSGNKTMSGGRNTALTGWNAAGKASLTQFQGNAYLLQGSDNSSTCLNCHAAADTKPSSYHVMTFPAPTGTAAPMERTPGGDFAWLTMTFTGTASYGGTVTSKGERHGHNIVAQDYGLLADTTLTTAPGGSYPAANLSCASCHDPHSRARVIDAAGTIAMSSLGSKVLPIGGPGSYGAAATVDEAVGVYRLLAGSNYSQMSVTNPLPFNANPPVAVAPATYNQSEATNEVRVAYGAGMSEWCANCHRSIHNSNTNTANTALIHPAGNGALLTATANDLAGNANGTTIAAIYNQYKMSGDLTGVQTTSYTSLVPYEEGTTTIATLASHASNTGAFLEGPKAGTEQVMCLSCHRAHAGGFDNLSRWNNRAEFLTLGGAYPGTDATGEGAYGQYSMGMTQAQQSAAYYDRPAAKFAFAQRSLCNKCHAKD</sequence>
<keyword evidence="5" id="KW-0249">Electron transport</keyword>
<evidence type="ECO:0000256" key="2">
    <source>
        <dbReference type="ARBA" id="ARBA00022448"/>
    </source>
</evidence>
<dbReference type="Proteomes" id="UP001162891">
    <property type="component" value="Chromosome"/>
</dbReference>
<dbReference type="InterPro" id="IPR036280">
    <property type="entry name" value="Multihaem_cyt_sf"/>
</dbReference>
<dbReference type="EMBL" id="AP025591">
    <property type="protein sequence ID" value="BDG05258.1"/>
    <property type="molecule type" value="Genomic_DNA"/>
</dbReference>
<evidence type="ECO:0000256" key="5">
    <source>
        <dbReference type="ARBA" id="ARBA00022982"/>
    </source>
</evidence>
<dbReference type="RefSeq" id="WP_318653821.1">
    <property type="nucleotide sequence ID" value="NZ_AP025591.1"/>
</dbReference>
<dbReference type="PANTHER" id="PTHR30333">
    <property type="entry name" value="CYTOCHROME C-TYPE PROTEIN"/>
    <property type="match status" value="1"/>
</dbReference>
<dbReference type="Gene3D" id="1.10.1130.10">
    <property type="entry name" value="Flavocytochrome C3, Chain A"/>
    <property type="match status" value="1"/>
</dbReference>
<feature type="chain" id="PRO_5045274592" evidence="8">
    <location>
        <begin position="22"/>
        <end position="464"/>
    </location>
</feature>
<feature type="signal peptide" evidence="8">
    <location>
        <begin position="1"/>
        <end position="21"/>
    </location>
</feature>
<dbReference type="InterPro" id="IPR051174">
    <property type="entry name" value="Cytochrome_c-type_ET"/>
</dbReference>
<gene>
    <name evidence="9" type="primary">omcS_2</name>
    <name evidence="9" type="ORF">AMOR_42540</name>
</gene>
<name>A0ABN6MWF3_9BACT</name>
<evidence type="ECO:0000313" key="10">
    <source>
        <dbReference type="Proteomes" id="UP001162891"/>
    </source>
</evidence>
<accession>A0ABN6MWF3</accession>
<evidence type="ECO:0000256" key="7">
    <source>
        <dbReference type="ARBA" id="ARBA00023136"/>
    </source>
</evidence>
<keyword evidence="10" id="KW-1185">Reference proteome</keyword>
<keyword evidence="2" id="KW-0813">Transport</keyword>
<dbReference type="SUPFAM" id="SSF48695">
    <property type="entry name" value="Multiheme cytochromes"/>
    <property type="match status" value="1"/>
</dbReference>